<protein>
    <submittedName>
        <fullName evidence="1">HNH endonuclease</fullName>
    </submittedName>
</protein>
<dbReference type="GO" id="GO:0004519">
    <property type="term" value="F:endonuclease activity"/>
    <property type="evidence" value="ECO:0007669"/>
    <property type="project" value="UniProtKB-KW"/>
</dbReference>
<proteinExistence type="predicted"/>
<reference evidence="1 2" key="1">
    <citation type="submission" date="2018-10" db="EMBL/GenBank/DDBJ databases">
        <title>Kocuria tytouropygialis sp. nov., isolated from the uropygial gland of an American barn owl (Tyto furcata).</title>
        <authorList>
            <person name="Braun M.S."/>
            <person name="Wang E."/>
            <person name="Zimmermann S."/>
            <person name="Wagner H."/>
            <person name="Wink M."/>
        </authorList>
    </citation>
    <scope>NUCLEOTIDE SEQUENCE [LARGE SCALE GENOMIC DNA]</scope>
    <source>
        <strain evidence="1 2">442</strain>
    </source>
</reference>
<dbReference type="OrthoDB" id="9802901at2"/>
<name>A0A495A8E2_9MICC</name>
<keyword evidence="1" id="KW-0378">Hydrolase</keyword>
<evidence type="ECO:0000313" key="2">
    <source>
        <dbReference type="Proteomes" id="UP000249516"/>
    </source>
</evidence>
<sequence length="123" mass="13200">MAGFTMATRRLILERDGATCVLCGKPYRPAFDSIHHRQARGMGGSKDPATNGAANGIVLCGSGTTGHHGWVESHRAEALALGLLVSRHGRQRPDEVPVSFDGGRTWIYLADDGSRLTTERKAS</sequence>
<comment type="caution">
    <text evidence="1">The sequence shown here is derived from an EMBL/GenBank/DDBJ whole genome shotgun (WGS) entry which is preliminary data.</text>
</comment>
<dbReference type="RefSeq" id="WP_121029622.1">
    <property type="nucleotide sequence ID" value="NZ_PNJG02000001.1"/>
</dbReference>
<evidence type="ECO:0000313" key="1">
    <source>
        <dbReference type="EMBL" id="RKQ36237.1"/>
    </source>
</evidence>
<dbReference type="Proteomes" id="UP000249516">
    <property type="component" value="Unassembled WGS sequence"/>
</dbReference>
<dbReference type="AlphaFoldDB" id="A0A495A8E2"/>
<gene>
    <name evidence="1" type="ORF">C1C97_000680</name>
</gene>
<keyword evidence="1" id="KW-0255">Endonuclease</keyword>
<keyword evidence="1" id="KW-0540">Nuclease</keyword>
<organism evidence="1 2">
    <name type="scientific">Kocuria tytonis</name>
    <dbReference type="NCBI Taxonomy" id="2054280"/>
    <lineage>
        <taxon>Bacteria</taxon>
        <taxon>Bacillati</taxon>
        <taxon>Actinomycetota</taxon>
        <taxon>Actinomycetes</taxon>
        <taxon>Micrococcales</taxon>
        <taxon>Micrococcaceae</taxon>
        <taxon>Kocuria</taxon>
    </lineage>
</organism>
<accession>A0A495A8E2</accession>
<keyword evidence="2" id="KW-1185">Reference proteome</keyword>
<dbReference type="EMBL" id="PNJG02000001">
    <property type="protein sequence ID" value="RKQ36237.1"/>
    <property type="molecule type" value="Genomic_DNA"/>
</dbReference>